<dbReference type="Proteomes" id="UP001597216">
    <property type="component" value="Unassembled WGS sequence"/>
</dbReference>
<comment type="caution">
    <text evidence="8">The sequence shown here is derived from an EMBL/GenBank/DDBJ whole genome shotgun (WGS) entry which is preliminary data.</text>
</comment>
<evidence type="ECO:0000256" key="3">
    <source>
        <dbReference type="ARBA" id="ARBA00022723"/>
    </source>
</evidence>
<dbReference type="InterPro" id="IPR050570">
    <property type="entry name" value="Cell_wall_metabolism_enzyme"/>
</dbReference>
<dbReference type="InterPro" id="IPR011055">
    <property type="entry name" value="Dup_hybrid_motif"/>
</dbReference>
<keyword evidence="4 8" id="KW-0378">Hydrolase</keyword>
<dbReference type="EMBL" id="JBHTLQ010000062">
    <property type="protein sequence ID" value="MFD1192540.1"/>
    <property type="molecule type" value="Genomic_DNA"/>
</dbReference>
<reference evidence="9" key="1">
    <citation type="journal article" date="2019" name="Int. J. Syst. Evol. Microbiol.">
        <title>The Global Catalogue of Microorganisms (GCM) 10K type strain sequencing project: providing services to taxonomists for standard genome sequencing and annotation.</title>
        <authorList>
            <consortium name="The Broad Institute Genomics Platform"/>
            <consortium name="The Broad Institute Genome Sequencing Center for Infectious Disease"/>
            <person name="Wu L."/>
            <person name="Ma J."/>
        </authorList>
    </citation>
    <scope>NUCLEOTIDE SEQUENCE [LARGE SCALE GENOMIC DNA]</scope>
    <source>
        <strain evidence="9">CCUG 55074</strain>
    </source>
</reference>
<evidence type="ECO:0000256" key="6">
    <source>
        <dbReference type="ARBA" id="ARBA00023049"/>
    </source>
</evidence>
<accession>A0ABW3T659</accession>
<evidence type="ECO:0000259" key="7">
    <source>
        <dbReference type="Pfam" id="PF01551"/>
    </source>
</evidence>
<feature type="domain" description="M23ase beta-sheet core" evidence="7">
    <location>
        <begin position="185"/>
        <end position="277"/>
    </location>
</feature>
<dbReference type="Gene3D" id="2.70.70.10">
    <property type="entry name" value="Glucose Permease (Domain IIA)"/>
    <property type="match status" value="1"/>
</dbReference>
<dbReference type="GO" id="GO:0016787">
    <property type="term" value="F:hydrolase activity"/>
    <property type="evidence" value="ECO:0007669"/>
    <property type="project" value="UniProtKB-KW"/>
</dbReference>
<dbReference type="Pfam" id="PF01551">
    <property type="entry name" value="Peptidase_M23"/>
    <property type="match status" value="1"/>
</dbReference>
<comment type="cofactor">
    <cofactor evidence="1">
        <name>Zn(2+)</name>
        <dbReference type="ChEBI" id="CHEBI:29105"/>
    </cofactor>
</comment>
<dbReference type="PANTHER" id="PTHR21666:SF288">
    <property type="entry name" value="CELL DIVISION PROTEIN YTFB"/>
    <property type="match status" value="1"/>
</dbReference>
<proteinExistence type="predicted"/>
<keyword evidence="2" id="KW-0645">Protease</keyword>
<keyword evidence="9" id="KW-1185">Reference proteome</keyword>
<evidence type="ECO:0000256" key="4">
    <source>
        <dbReference type="ARBA" id="ARBA00022801"/>
    </source>
</evidence>
<evidence type="ECO:0000313" key="8">
    <source>
        <dbReference type="EMBL" id="MFD1192540.1"/>
    </source>
</evidence>
<organism evidence="8 9">
    <name type="scientific">Phenylobacterium conjunctum</name>
    <dbReference type="NCBI Taxonomy" id="1298959"/>
    <lineage>
        <taxon>Bacteria</taxon>
        <taxon>Pseudomonadati</taxon>
        <taxon>Pseudomonadota</taxon>
        <taxon>Alphaproteobacteria</taxon>
        <taxon>Caulobacterales</taxon>
        <taxon>Caulobacteraceae</taxon>
        <taxon>Phenylobacterium</taxon>
    </lineage>
</organism>
<keyword evidence="5" id="KW-0862">Zinc</keyword>
<evidence type="ECO:0000256" key="2">
    <source>
        <dbReference type="ARBA" id="ARBA00022670"/>
    </source>
</evidence>
<dbReference type="RefSeq" id="WP_374345935.1">
    <property type="nucleotide sequence ID" value="NZ_JBHTLQ010000062.1"/>
</dbReference>
<dbReference type="SUPFAM" id="SSF51261">
    <property type="entry name" value="Duplicated hybrid motif"/>
    <property type="match status" value="1"/>
</dbReference>
<evidence type="ECO:0000256" key="5">
    <source>
        <dbReference type="ARBA" id="ARBA00022833"/>
    </source>
</evidence>
<protein>
    <submittedName>
        <fullName evidence="8">Murein hydrolase activator EnvC</fullName>
    </submittedName>
</protein>
<dbReference type="InterPro" id="IPR016047">
    <property type="entry name" value="M23ase_b-sheet_dom"/>
</dbReference>
<keyword evidence="6" id="KW-0482">Metalloprotease</keyword>
<name>A0ABW3T659_9CAUL</name>
<keyword evidence="3" id="KW-0479">Metal-binding</keyword>
<gene>
    <name evidence="8" type="ORF">ACFQ27_18260</name>
</gene>
<evidence type="ECO:0000256" key="1">
    <source>
        <dbReference type="ARBA" id="ARBA00001947"/>
    </source>
</evidence>
<sequence>MTEVAKKPLLIAAAAGLAALSVAAVGWAAITDLARLNLRETELNAEQGRNLNRLSRLLTVLVRYRRDPPPALLVSPGDAVDAARAAILIKALTPEMERRAKAYAAEAREIARQRRLAAVASAAMFAQASLRADRQGSGAEADPIDLTDDGLNDTRPVLAPTSLVQPTKGLIMRRYGDRLAGGDRARGMTFAAEAGARVEAPADGVVQYVGPVKGWGLILILRLAGGYHLVLAGLDRATAGVGQSVAAGAPVGWMAEGRDKPTELYLEVRRRDDPVDPGRWIKG</sequence>
<dbReference type="PANTHER" id="PTHR21666">
    <property type="entry name" value="PEPTIDASE-RELATED"/>
    <property type="match status" value="1"/>
</dbReference>
<evidence type="ECO:0000313" key="9">
    <source>
        <dbReference type="Proteomes" id="UP001597216"/>
    </source>
</evidence>
<dbReference type="CDD" id="cd12797">
    <property type="entry name" value="M23_peptidase"/>
    <property type="match status" value="1"/>
</dbReference>